<feature type="domain" description="WRKY" evidence="7">
    <location>
        <begin position="171"/>
        <end position="237"/>
    </location>
</feature>
<gene>
    <name evidence="8" type="ORF">NCGR_LOCUS63455</name>
</gene>
<evidence type="ECO:0000256" key="1">
    <source>
        <dbReference type="ARBA" id="ARBA00004123"/>
    </source>
</evidence>
<keyword evidence="5" id="KW-0539">Nucleus</keyword>
<evidence type="ECO:0000259" key="7">
    <source>
        <dbReference type="PROSITE" id="PS50811"/>
    </source>
</evidence>
<dbReference type="InterPro" id="IPR044810">
    <property type="entry name" value="WRKY_plant"/>
</dbReference>
<organism evidence="8 9">
    <name type="scientific">Miscanthus lutarioriparius</name>
    <dbReference type="NCBI Taxonomy" id="422564"/>
    <lineage>
        <taxon>Eukaryota</taxon>
        <taxon>Viridiplantae</taxon>
        <taxon>Streptophyta</taxon>
        <taxon>Embryophyta</taxon>
        <taxon>Tracheophyta</taxon>
        <taxon>Spermatophyta</taxon>
        <taxon>Magnoliopsida</taxon>
        <taxon>Liliopsida</taxon>
        <taxon>Poales</taxon>
        <taxon>Poaceae</taxon>
        <taxon>PACMAD clade</taxon>
        <taxon>Panicoideae</taxon>
        <taxon>Andropogonodae</taxon>
        <taxon>Andropogoneae</taxon>
        <taxon>Saccharinae</taxon>
        <taxon>Miscanthus</taxon>
    </lineage>
</organism>
<keyword evidence="2" id="KW-0805">Transcription regulation</keyword>
<dbReference type="Proteomes" id="UP000604825">
    <property type="component" value="Unassembled WGS sequence"/>
</dbReference>
<dbReference type="PANTHER" id="PTHR32096">
    <property type="entry name" value="WRKY TRANSCRIPTION FACTOR 30-RELATED-RELATED"/>
    <property type="match status" value="1"/>
</dbReference>
<dbReference type="SUPFAM" id="SSF118290">
    <property type="entry name" value="WRKY DNA-binding domain"/>
    <property type="match status" value="1"/>
</dbReference>
<feature type="region of interest" description="Disordered" evidence="6">
    <location>
        <begin position="103"/>
        <end position="164"/>
    </location>
</feature>
<evidence type="ECO:0000313" key="9">
    <source>
        <dbReference type="Proteomes" id="UP000604825"/>
    </source>
</evidence>
<comment type="caution">
    <text evidence="8">The sequence shown here is derived from an EMBL/GenBank/DDBJ whole genome shotgun (WGS) entry which is preliminary data.</text>
</comment>
<dbReference type="GO" id="GO:0005634">
    <property type="term" value="C:nucleus"/>
    <property type="evidence" value="ECO:0007669"/>
    <property type="project" value="UniProtKB-SubCell"/>
</dbReference>
<feature type="compositionally biased region" description="Low complexity" evidence="6">
    <location>
        <begin position="36"/>
        <end position="45"/>
    </location>
</feature>
<sequence>MEPLGWDDRRDGNNWDLNAVLRPGCRGPMPPPPPTRTANNPLARYAPPPPAQPAHAATVFVDGLGHQAISALPQPQELDQDLPHAVGWGPSLDLPLLPKPDYTAAVGTPEHQAPLNLPWPRNEIPVPSVQRPAGKHKTAPSGGCDAAEGPSRSKKRGNRTTKDSKVVLVLAEDPTPPDSWAWRKYGEKSIKDTPYHRSYYRCSTDKNCKARKQVQRCLTQTSFLAVSYIGEHSHPMPLVRNCQAGTTHHKPPPRQPTSPFIRIPARENQLQAPPAPPASASASLLSVSATPLGIKHVEQPPQASATALAPSASPMMPPTTLLRSPYVEVYKEGDDSRPMPLVCNCLICTTCQKTPLLLPPLSVIETPSRESQPQAPALLVPMPYSLSPDTTLLPSPLLNILAVEEQQQTPALPPSASASLSSNTPLPPVSPLLSFQAEELPTQIITNIP</sequence>
<dbReference type="GO" id="GO:0000976">
    <property type="term" value="F:transcription cis-regulatory region binding"/>
    <property type="evidence" value="ECO:0007669"/>
    <property type="project" value="TreeGrafter"/>
</dbReference>
<comment type="subcellular location">
    <subcellularLocation>
        <location evidence="1">Nucleus</location>
    </subcellularLocation>
</comment>
<name>A0A811S9S9_9POAL</name>
<evidence type="ECO:0000256" key="3">
    <source>
        <dbReference type="ARBA" id="ARBA00023125"/>
    </source>
</evidence>
<feature type="region of interest" description="Disordered" evidence="6">
    <location>
        <begin position="22"/>
        <end position="54"/>
    </location>
</feature>
<reference evidence="8" key="1">
    <citation type="submission" date="2020-10" db="EMBL/GenBank/DDBJ databases">
        <authorList>
            <person name="Han B."/>
            <person name="Lu T."/>
            <person name="Zhao Q."/>
            <person name="Huang X."/>
            <person name="Zhao Y."/>
        </authorList>
    </citation>
    <scope>NUCLEOTIDE SEQUENCE</scope>
</reference>
<proteinExistence type="predicted"/>
<dbReference type="AlphaFoldDB" id="A0A811S9S9"/>
<dbReference type="PANTHER" id="PTHR32096:SF128">
    <property type="entry name" value="WRKY DOMAIN-CONTAINING PROTEIN"/>
    <property type="match status" value="1"/>
</dbReference>
<dbReference type="InterPro" id="IPR003657">
    <property type="entry name" value="WRKY_dom"/>
</dbReference>
<evidence type="ECO:0000313" key="8">
    <source>
        <dbReference type="EMBL" id="CAD6339357.1"/>
    </source>
</evidence>
<keyword evidence="3" id="KW-0238">DNA-binding</keyword>
<evidence type="ECO:0000256" key="2">
    <source>
        <dbReference type="ARBA" id="ARBA00023015"/>
    </source>
</evidence>
<dbReference type="Gene3D" id="2.20.25.80">
    <property type="entry name" value="WRKY domain"/>
    <property type="match status" value="1"/>
</dbReference>
<dbReference type="SMART" id="SM00774">
    <property type="entry name" value="WRKY"/>
    <property type="match status" value="1"/>
</dbReference>
<dbReference type="PROSITE" id="PS50811">
    <property type="entry name" value="WRKY"/>
    <property type="match status" value="1"/>
</dbReference>
<keyword evidence="9" id="KW-1185">Reference proteome</keyword>
<dbReference type="EMBL" id="CAJGYO010000019">
    <property type="protein sequence ID" value="CAD6339357.1"/>
    <property type="molecule type" value="Genomic_DNA"/>
</dbReference>
<evidence type="ECO:0000256" key="4">
    <source>
        <dbReference type="ARBA" id="ARBA00023163"/>
    </source>
</evidence>
<protein>
    <recommendedName>
        <fullName evidence="7">WRKY domain-containing protein</fullName>
    </recommendedName>
</protein>
<dbReference type="InterPro" id="IPR036576">
    <property type="entry name" value="WRKY_dom_sf"/>
</dbReference>
<keyword evidence="4" id="KW-0804">Transcription</keyword>
<dbReference type="Pfam" id="PF03106">
    <property type="entry name" value="WRKY"/>
    <property type="match status" value="1"/>
</dbReference>
<evidence type="ECO:0000256" key="6">
    <source>
        <dbReference type="SAM" id="MobiDB-lite"/>
    </source>
</evidence>
<evidence type="ECO:0000256" key="5">
    <source>
        <dbReference type="ARBA" id="ARBA00023242"/>
    </source>
</evidence>
<dbReference type="OrthoDB" id="10478056at2759"/>
<accession>A0A811S9S9</accession>
<dbReference type="GO" id="GO:0003700">
    <property type="term" value="F:DNA-binding transcription factor activity"/>
    <property type="evidence" value="ECO:0007669"/>
    <property type="project" value="InterPro"/>
</dbReference>